<dbReference type="PANTHER" id="PTHR11070">
    <property type="entry name" value="UVRD / RECB / PCRA DNA HELICASE FAMILY MEMBER"/>
    <property type="match status" value="1"/>
</dbReference>
<evidence type="ECO:0000313" key="7">
    <source>
        <dbReference type="Proteomes" id="UP000244240"/>
    </source>
</evidence>
<dbReference type="Gene3D" id="3.40.50.300">
    <property type="entry name" value="P-loop containing nucleotide triphosphate hydrolases"/>
    <property type="match status" value="1"/>
</dbReference>
<evidence type="ECO:0000256" key="4">
    <source>
        <dbReference type="ARBA" id="ARBA00022840"/>
    </source>
</evidence>
<dbReference type="SUPFAM" id="SSF52540">
    <property type="entry name" value="P-loop containing nucleoside triphosphate hydrolases"/>
    <property type="match status" value="1"/>
</dbReference>
<sequence>MILAPNRIFLGFVAGVLPELGVLDVHQTTFPDFFMEEVGRKMKLTDPSEKLRAFIQGDPSDPTLRLRKWASGYKGSMAYKEKVDAYLDEVIEELMPREDLVLGKKDTIRTREEMKDWIRREYAHLPVYKRLDKIRKILGRELKAKTEEVLREAEQYYDGKIDRAFLKIRDPEKRRARVIHWMDRKETMLEKIRQSSQALLPRFMKQFKKKDVFSHYRDFMRDEARFRDLPKEKDTFLRRSTLELLIHKRIEIEDTAALLYLKHRLYGIPNKRKLKHVVIDEAQDFSVFQIYALKEAIGTRIFTILGDLAQGIHGYRGIRNWHDILEHVFPEDGCQFRTLEKSYRTTVEIMTLANQVLRRMESPDIFTARPVVRPGIPPSSVCSESPGR</sequence>
<dbReference type="GO" id="GO:0000725">
    <property type="term" value="P:recombinational repair"/>
    <property type="evidence" value="ECO:0007669"/>
    <property type="project" value="TreeGrafter"/>
</dbReference>
<dbReference type="InterPro" id="IPR027417">
    <property type="entry name" value="P-loop_NTPase"/>
</dbReference>
<feature type="domain" description="UvrD-like helicase ATP-binding" evidence="5">
    <location>
        <begin position="199"/>
        <end position="317"/>
    </location>
</feature>
<keyword evidence="4" id="KW-0067">ATP-binding</keyword>
<dbReference type="EMBL" id="QBKR01000006">
    <property type="protein sequence ID" value="PTX61764.1"/>
    <property type="molecule type" value="Genomic_DNA"/>
</dbReference>
<dbReference type="GO" id="GO:0043138">
    <property type="term" value="F:3'-5' DNA helicase activity"/>
    <property type="evidence" value="ECO:0007669"/>
    <property type="project" value="TreeGrafter"/>
</dbReference>
<comment type="caution">
    <text evidence="6">The sequence shown here is derived from an EMBL/GenBank/DDBJ whole genome shotgun (WGS) entry which is preliminary data.</text>
</comment>
<reference evidence="6 7" key="1">
    <citation type="submission" date="2018-04" db="EMBL/GenBank/DDBJ databases">
        <title>Genomic Encyclopedia of Archaeal and Bacterial Type Strains, Phase II (KMG-II): from individual species to whole genera.</title>
        <authorList>
            <person name="Goeker M."/>
        </authorList>
    </citation>
    <scope>NUCLEOTIDE SEQUENCE [LARGE SCALE GENOMIC DNA]</scope>
    <source>
        <strain evidence="6 7">DSM 45787</strain>
    </source>
</reference>
<dbReference type="PANTHER" id="PTHR11070:SF17">
    <property type="entry name" value="DNA HELICASE IV"/>
    <property type="match status" value="1"/>
</dbReference>
<name>A0A2T6C0B3_9BACL</name>
<accession>A0A2T6C0B3</accession>
<dbReference type="GO" id="GO:0003677">
    <property type="term" value="F:DNA binding"/>
    <property type="evidence" value="ECO:0007669"/>
    <property type="project" value="InterPro"/>
</dbReference>
<evidence type="ECO:0000256" key="3">
    <source>
        <dbReference type="ARBA" id="ARBA00022806"/>
    </source>
</evidence>
<keyword evidence="1" id="KW-0547">Nucleotide-binding</keyword>
<keyword evidence="3" id="KW-0347">Helicase</keyword>
<evidence type="ECO:0000256" key="2">
    <source>
        <dbReference type="ARBA" id="ARBA00022801"/>
    </source>
</evidence>
<dbReference type="GO" id="GO:0005524">
    <property type="term" value="F:ATP binding"/>
    <property type="evidence" value="ECO:0007669"/>
    <property type="project" value="UniProtKB-KW"/>
</dbReference>
<dbReference type="GO" id="GO:0005829">
    <property type="term" value="C:cytosol"/>
    <property type="evidence" value="ECO:0007669"/>
    <property type="project" value="TreeGrafter"/>
</dbReference>
<proteinExistence type="predicted"/>
<keyword evidence="7" id="KW-1185">Reference proteome</keyword>
<dbReference type="AlphaFoldDB" id="A0A2T6C0B3"/>
<organism evidence="6 7">
    <name type="scientific">Melghirimyces profundicolus</name>
    <dbReference type="NCBI Taxonomy" id="1242148"/>
    <lineage>
        <taxon>Bacteria</taxon>
        <taxon>Bacillati</taxon>
        <taxon>Bacillota</taxon>
        <taxon>Bacilli</taxon>
        <taxon>Bacillales</taxon>
        <taxon>Thermoactinomycetaceae</taxon>
        <taxon>Melghirimyces</taxon>
    </lineage>
</organism>
<evidence type="ECO:0000259" key="5">
    <source>
        <dbReference type="Pfam" id="PF00580"/>
    </source>
</evidence>
<evidence type="ECO:0000313" key="6">
    <source>
        <dbReference type="EMBL" id="PTX61764.1"/>
    </source>
</evidence>
<dbReference type="InterPro" id="IPR014016">
    <property type="entry name" value="UvrD-like_ATP-bd"/>
</dbReference>
<dbReference type="InterPro" id="IPR000212">
    <property type="entry name" value="DNA_helicase_UvrD/REP"/>
</dbReference>
<keyword evidence="2" id="KW-0378">Hydrolase</keyword>
<protein>
    <recommendedName>
        <fullName evidence="5">UvrD-like helicase ATP-binding domain-containing protein</fullName>
    </recommendedName>
</protein>
<dbReference type="GO" id="GO:0016787">
    <property type="term" value="F:hydrolase activity"/>
    <property type="evidence" value="ECO:0007669"/>
    <property type="project" value="UniProtKB-KW"/>
</dbReference>
<dbReference type="Proteomes" id="UP000244240">
    <property type="component" value="Unassembled WGS sequence"/>
</dbReference>
<gene>
    <name evidence="6" type="ORF">C8P63_10616</name>
</gene>
<evidence type="ECO:0000256" key="1">
    <source>
        <dbReference type="ARBA" id="ARBA00022741"/>
    </source>
</evidence>
<dbReference type="Pfam" id="PF00580">
    <property type="entry name" value="UvrD-helicase"/>
    <property type="match status" value="1"/>
</dbReference>